<dbReference type="GO" id="GO:0016625">
    <property type="term" value="F:oxidoreductase activity, acting on the aldehyde or oxo group of donors, iron-sulfur protein as acceptor"/>
    <property type="evidence" value="ECO:0007669"/>
    <property type="project" value="UniProtKB-ARBA"/>
</dbReference>
<dbReference type="CDD" id="cd07034">
    <property type="entry name" value="TPP_PYR_PFOR_IOR-alpha_like"/>
    <property type="match status" value="1"/>
</dbReference>
<dbReference type="GO" id="GO:0045333">
    <property type="term" value="P:cellular respiration"/>
    <property type="evidence" value="ECO:0007669"/>
    <property type="project" value="UniProtKB-ARBA"/>
</dbReference>
<feature type="domain" description="Thiamine pyrophosphate enzyme TPP-binding" evidence="3">
    <location>
        <begin position="459"/>
        <end position="549"/>
    </location>
</feature>
<gene>
    <name evidence="5" type="ORF">SAMN06265368_1740</name>
</gene>
<dbReference type="PANTHER" id="PTHR48084">
    <property type="entry name" value="2-OXOGLUTARATE OXIDOREDUCTASE SUBUNIT KORB-RELATED"/>
    <property type="match status" value="1"/>
</dbReference>
<dbReference type="RefSeq" id="WP_097152864.1">
    <property type="nucleotide sequence ID" value="NZ_OBEL01000001.1"/>
</dbReference>
<dbReference type="Proteomes" id="UP000219439">
    <property type="component" value="Unassembled WGS sequence"/>
</dbReference>
<evidence type="ECO:0000259" key="3">
    <source>
        <dbReference type="Pfam" id="PF02775"/>
    </source>
</evidence>
<protein>
    <submittedName>
        <fullName evidence="5">Indolepyruvate ferredoxin oxidoreductase</fullName>
    </submittedName>
</protein>
<evidence type="ECO:0000256" key="1">
    <source>
        <dbReference type="ARBA" id="ARBA00023002"/>
    </source>
</evidence>
<dbReference type="GO" id="GO:0030976">
    <property type="term" value="F:thiamine pyrophosphate binding"/>
    <property type="evidence" value="ECO:0007669"/>
    <property type="project" value="InterPro"/>
</dbReference>
<dbReference type="InterPro" id="IPR002869">
    <property type="entry name" value="Pyrv_flavodox_OxRed_cen"/>
</dbReference>
<dbReference type="Gene3D" id="3.40.920.10">
    <property type="entry name" value="Pyruvate-ferredoxin oxidoreductase, PFOR, domain III"/>
    <property type="match status" value="1"/>
</dbReference>
<dbReference type="PANTHER" id="PTHR48084:SF3">
    <property type="entry name" value="SUBUNIT OF PYRUVATE:FLAVODOXIN OXIDOREDUCTASE"/>
    <property type="match status" value="1"/>
</dbReference>
<feature type="domain" description="Pyruvate/ketoisovalerate oxidoreductase catalytic" evidence="2">
    <location>
        <begin position="732"/>
        <end position="917"/>
    </location>
</feature>
<evidence type="ECO:0000313" key="5">
    <source>
        <dbReference type="EMBL" id="SNZ08592.1"/>
    </source>
</evidence>
<dbReference type="InterPro" id="IPR002880">
    <property type="entry name" value="Pyrv_Fd/Flavodoxin_OxRdtase_N"/>
</dbReference>
<accession>A0A285NGF7</accession>
<name>A0A285NGF7_9HYPH</name>
<proteinExistence type="predicted"/>
<dbReference type="SUPFAM" id="SSF53323">
    <property type="entry name" value="Pyruvate-ferredoxin oxidoreductase, PFOR, domain III"/>
    <property type="match status" value="1"/>
</dbReference>
<dbReference type="OrthoDB" id="9803617at2"/>
<dbReference type="EMBL" id="OBEL01000001">
    <property type="protein sequence ID" value="SNZ08592.1"/>
    <property type="molecule type" value="Genomic_DNA"/>
</dbReference>
<dbReference type="SUPFAM" id="SSF52518">
    <property type="entry name" value="Thiamin diphosphate-binding fold (THDP-binding)"/>
    <property type="match status" value="2"/>
</dbReference>
<dbReference type="InterPro" id="IPR046667">
    <property type="entry name" value="DUF6537"/>
</dbReference>
<keyword evidence="5" id="KW-0670">Pyruvate</keyword>
<evidence type="ECO:0000259" key="2">
    <source>
        <dbReference type="Pfam" id="PF01558"/>
    </source>
</evidence>
<dbReference type="InterPro" id="IPR029061">
    <property type="entry name" value="THDP-binding"/>
</dbReference>
<dbReference type="Pfam" id="PF01558">
    <property type="entry name" value="POR"/>
    <property type="match status" value="1"/>
</dbReference>
<feature type="domain" description="DUF6537" evidence="4">
    <location>
        <begin position="949"/>
        <end position="1141"/>
    </location>
</feature>
<dbReference type="NCBIfam" id="NF009589">
    <property type="entry name" value="PRK13030.1"/>
    <property type="match status" value="1"/>
</dbReference>
<keyword evidence="1" id="KW-0560">Oxidoreductase</keyword>
<dbReference type="InterPro" id="IPR011766">
    <property type="entry name" value="TPP_enzyme_TPP-bd"/>
</dbReference>
<dbReference type="Pfam" id="PF02775">
    <property type="entry name" value="TPP_enzyme_C"/>
    <property type="match status" value="1"/>
</dbReference>
<dbReference type="NCBIfam" id="NF009588">
    <property type="entry name" value="PRK13029.1"/>
    <property type="match status" value="1"/>
</dbReference>
<dbReference type="AlphaFoldDB" id="A0A285NGF7"/>
<dbReference type="InterPro" id="IPR019752">
    <property type="entry name" value="Pyrv/ketoisovalerate_OxRed_cat"/>
</dbReference>
<evidence type="ECO:0000259" key="4">
    <source>
        <dbReference type="Pfam" id="PF20169"/>
    </source>
</evidence>
<reference evidence="5 6" key="1">
    <citation type="submission" date="2017-09" db="EMBL/GenBank/DDBJ databases">
        <authorList>
            <person name="Ehlers B."/>
            <person name="Leendertz F.H."/>
        </authorList>
    </citation>
    <scope>NUCLEOTIDE SEQUENCE [LARGE SCALE GENOMIC DNA]</scope>
    <source>
        <strain evidence="5 6">DSM 18289</strain>
    </source>
</reference>
<dbReference type="Gene3D" id="3.40.50.970">
    <property type="match status" value="2"/>
</dbReference>
<dbReference type="GO" id="GO:0044281">
    <property type="term" value="P:small molecule metabolic process"/>
    <property type="evidence" value="ECO:0007669"/>
    <property type="project" value="UniProtKB-ARBA"/>
</dbReference>
<organism evidence="5 6">
    <name type="scientific">Cohaesibacter gelatinilyticus</name>
    <dbReference type="NCBI Taxonomy" id="372072"/>
    <lineage>
        <taxon>Bacteria</taxon>
        <taxon>Pseudomonadati</taxon>
        <taxon>Pseudomonadota</taxon>
        <taxon>Alphaproteobacteria</taxon>
        <taxon>Hyphomicrobiales</taxon>
        <taxon>Cohaesibacteraceae</taxon>
    </lineage>
</organism>
<keyword evidence="6" id="KW-1185">Reference proteome</keyword>
<dbReference type="Pfam" id="PF20169">
    <property type="entry name" value="DUF6537"/>
    <property type="match status" value="1"/>
</dbReference>
<dbReference type="InterPro" id="IPR051457">
    <property type="entry name" value="2-oxoacid:Fd_oxidoreductase"/>
</dbReference>
<evidence type="ECO:0000313" key="6">
    <source>
        <dbReference type="Proteomes" id="UP000219439"/>
    </source>
</evidence>
<sequence length="1161" mass="127438">MTAHMLPISLNDKYEQETGRVYITGIQALVRLPLDRIRLDRQKGSHTGGFISGYRGSPLGTYDNQLNLAQSYLNDHDIKFVPGVNEELAATAVWGTQKSGLAGSGSDFDGVLGIWYGKAPGVDRSCDAFRHANFFGTSALGGVLAVAGDDPLAKSSTVVCQSEMAFIDVEAPVFNPCDIQDVLDLGLHAFELSRFAGVWTGMIALADMMDASAMVDVSPDRLQFLRPEDEFDPRLKGEMNRLMELKGRLDHEITLRELRIPAAKEYIRLNRLNRVTFGSDKPQIGFVVAGKAYRDLLQAFQLLGISHERAVEMGIGVFKVSVSWPLEPMGIREFASGVERLFVVEHKRAIMEPQIKEMAYLWDADERPPIWGKVTPQGEHFLASVKEITSFELVPAILKMLPDEVMTDEFRSVADRLALQMAYSQSNASAAARIPYFCSGCPHSSSTVVPENARVMAGIGCHSLTEATGRITDSMSMMGGEGIQWVGMHAFEKDKHVFANLGDGTYFHSGYMAIRQAVAAKVQMTYKILYNDAVAMTGGQAVDGVLTVPKITHQMKAEGVKKVVIVSERPHLYTKDVGLAEGVPVYHRDELVRIEKELMEYEDVSVLIYDQTCAAEKRRRRKRGKYETPDYRLFINERVCEACGDCSVQSNCLSIEPLETDFGTKRAVNQSSCNLDFTCSKGFCPSFVRVEGAELRKADASALNIEDLVDGLSIPSIEIGDETVNILVAGVGGMGVTTVAAVLAMAAHIDGNNASTVDMTGIAQKGGAVTSHLRLAKGSNPINGPRIPVASMDLIVASDMLVAGTQENLSMMSLERTHAVCNSAVVPTAEFVLKQALSFDEMRLQKLIGEAALDATFSDVARVSEGLLGDAIFTNMILVGMAWQKGLLPISETALEQAITLNKAAVENNIRAFYIGRALADQSDRIEALLPAKKEIKERNWQEKRDFFADDLAGYQSKRYAKRYLTMIEKISFAEEAACGKIGSLTEATVTQLYRLMAYKDEYEVARLYTDSCFMEGLEARFSNHESLRLELAPPMLPGVDTKTGNPKKRAFGGWMFKAFGFLTRLKSLRGTPFDIFGYSAERRAERGWIKTYRSDLDWICANLSADNASELTGLALLPAQIKGFGPTKVANMVKAASRREALLAELKDGSDGAPIKEAAE</sequence>